<keyword evidence="3" id="KW-1185">Reference proteome</keyword>
<keyword evidence="1" id="KW-0812">Transmembrane</keyword>
<sequence length="166" mass="18601">MEETMPESLNIHPLREIKIQTELDHELAVLRGAQINGWRIIRSVQIPAGRCEETLLPSLLKAGLVHSGDYSRPAHSDNIITAVQTHDILIYVGIIVVFYALVVLVVLGARCRRSGQPRFLSDPVDEDDEEIEDPRHLVVYDPDRDIAIQASSHDTTHAQHYSGKPV</sequence>
<dbReference type="EMBL" id="OA882117">
    <property type="protein sequence ID" value="CAD7273004.1"/>
    <property type="molecule type" value="Genomic_DNA"/>
</dbReference>
<proteinExistence type="predicted"/>
<keyword evidence="1" id="KW-0472">Membrane</keyword>
<dbReference type="Proteomes" id="UP000678499">
    <property type="component" value="Unassembled WGS sequence"/>
</dbReference>
<evidence type="ECO:0000313" key="3">
    <source>
        <dbReference type="Proteomes" id="UP000678499"/>
    </source>
</evidence>
<feature type="transmembrane region" description="Helical" evidence="1">
    <location>
        <begin position="88"/>
        <end position="109"/>
    </location>
</feature>
<organism evidence="2">
    <name type="scientific">Notodromas monacha</name>
    <dbReference type="NCBI Taxonomy" id="399045"/>
    <lineage>
        <taxon>Eukaryota</taxon>
        <taxon>Metazoa</taxon>
        <taxon>Ecdysozoa</taxon>
        <taxon>Arthropoda</taxon>
        <taxon>Crustacea</taxon>
        <taxon>Oligostraca</taxon>
        <taxon>Ostracoda</taxon>
        <taxon>Podocopa</taxon>
        <taxon>Podocopida</taxon>
        <taxon>Cypridocopina</taxon>
        <taxon>Cypridoidea</taxon>
        <taxon>Cyprididae</taxon>
        <taxon>Notodromas</taxon>
    </lineage>
</organism>
<keyword evidence="1" id="KW-1133">Transmembrane helix</keyword>
<dbReference type="AlphaFoldDB" id="A0A7R9BD42"/>
<protein>
    <submittedName>
        <fullName evidence="2">Uncharacterized protein</fullName>
    </submittedName>
</protein>
<evidence type="ECO:0000256" key="1">
    <source>
        <dbReference type="SAM" id="Phobius"/>
    </source>
</evidence>
<dbReference type="EMBL" id="CAJPEX010000080">
    <property type="protein sequence ID" value="CAG0913156.1"/>
    <property type="molecule type" value="Genomic_DNA"/>
</dbReference>
<reference evidence="2" key="1">
    <citation type="submission" date="2020-11" db="EMBL/GenBank/DDBJ databases">
        <authorList>
            <person name="Tran Van P."/>
        </authorList>
    </citation>
    <scope>NUCLEOTIDE SEQUENCE</scope>
</reference>
<name>A0A7R9BD42_9CRUS</name>
<accession>A0A7R9BD42</accession>
<gene>
    <name evidence="2" type="ORF">NMOB1V02_LOCUS912</name>
</gene>
<evidence type="ECO:0000313" key="2">
    <source>
        <dbReference type="EMBL" id="CAD7273004.1"/>
    </source>
</evidence>